<proteinExistence type="predicted"/>
<accession>A0A840LBR4</accession>
<dbReference type="RefSeq" id="WP_184298932.1">
    <property type="nucleotide sequence ID" value="NZ_JACHLP010000004.1"/>
</dbReference>
<evidence type="ECO:0000313" key="3">
    <source>
        <dbReference type="Proteomes" id="UP000562027"/>
    </source>
</evidence>
<feature type="region of interest" description="Disordered" evidence="1">
    <location>
        <begin position="36"/>
        <end position="64"/>
    </location>
</feature>
<evidence type="ECO:0000256" key="1">
    <source>
        <dbReference type="SAM" id="MobiDB-lite"/>
    </source>
</evidence>
<gene>
    <name evidence="2" type="ORF">HNP55_002062</name>
</gene>
<evidence type="ECO:0000313" key="2">
    <source>
        <dbReference type="EMBL" id="MBB4843539.1"/>
    </source>
</evidence>
<keyword evidence="3" id="KW-1185">Reference proteome</keyword>
<dbReference type="AlphaFoldDB" id="A0A840LBR4"/>
<dbReference type="EMBL" id="JACHLP010000004">
    <property type="protein sequence ID" value="MBB4843539.1"/>
    <property type="molecule type" value="Genomic_DNA"/>
</dbReference>
<organism evidence="2 3">
    <name type="scientific">Roseateles oligotrophus</name>
    <dbReference type="NCBI Taxonomy" id="1769250"/>
    <lineage>
        <taxon>Bacteria</taxon>
        <taxon>Pseudomonadati</taxon>
        <taxon>Pseudomonadota</taxon>
        <taxon>Betaproteobacteria</taxon>
        <taxon>Burkholderiales</taxon>
        <taxon>Sphaerotilaceae</taxon>
        <taxon>Roseateles</taxon>
    </lineage>
</organism>
<sequence>MKSVNQQNPDLSPEVRATLDFVLKTAALLFRQRATANSLALPDPQARAYGAEDHADPQGQQLAR</sequence>
<protein>
    <submittedName>
        <fullName evidence="2">Uncharacterized protein</fullName>
    </submittedName>
</protein>
<comment type="caution">
    <text evidence="2">The sequence shown here is derived from an EMBL/GenBank/DDBJ whole genome shotgun (WGS) entry which is preliminary data.</text>
</comment>
<name>A0A840LBR4_9BURK</name>
<dbReference type="Proteomes" id="UP000562027">
    <property type="component" value="Unassembled WGS sequence"/>
</dbReference>
<reference evidence="2 3" key="1">
    <citation type="submission" date="2020-08" db="EMBL/GenBank/DDBJ databases">
        <title>Functional genomics of gut bacteria from endangered species of beetles.</title>
        <authorList>
            <person name="Carlos-Shanley C."/>
        </authorList>
    </citation>
    <scope>NUCLEOTIDE SEQUENCE [LARGE SCALE GENOMIC DNA]</scope>
    <source>
        <strain evidence="2 3">S00239</strain>
    </source>
</reference>